<sequence length="226" mass="25670">MNKRTAILVFANSSKEELLNKPIIGGEKLFTELTKKTIKVVKSSGLPFFVFTEKNQNGKNFGERFVNAIQDTYDLGYENVITIGNDTPHLNKNHLLDSAIQLENEKFVIGPSSDGGFYLMGLHKSQFNLNTFLELPWQSKKLAKSISVMINTSKIEVARLEVLHDIDSLEDLKIVSRLSSKFSTTLKTIIYQIINTEKEIFNLNKLLKDTYLLSSFYNKGSPFYMA</sequence>
<evidence type="ECO:0000313" key="1">
    <source>
        <dbReference type="EMBL" id="SEL63022.1"/>
    </source>
</evidence>
<dbReference type="Proteomes" id="UP000198521">
    <property type="component" value="Unassembled WGS sequence"/>
</dbReference>
<name>A0A1H7RS32_AQUAM</name>
<dbReference type="SUPFAM" id="SSF53448">
    <property type="entry name" value="Nucleotide-diphospho-sugar transferases"/>
    <property type="match status" value="1"/>
</dbReference>
<proteinExistence type="predicted"/>
<reference evidence="1 2" key="1">
    <citation type="submission" date="2016-10" db="EMBL/GenBank/DDBJ databases">
        <authorList>
            <person name="de Groot N.N."/>
        </authorList>
    </citation>
    <scope>NUCLEOTIDE SEQUENCE [LARGE SCALE GENOMIC DNA]</scope>
    <source>
        <strain evidence="1 2">DSM 25232</strain>
    </source>
</reference>
<dbReference type="RefSeq" id="WP_091409674.1">
    <property type="nucleotide sequence ID" value="NZ_FOAB01000005.1"/>
</dbReference>
<protein>
    <recommendedName>
        <fullName evidence="3">DUF2064 domain-containing protein</fullName>
    </recommendedName>
</protein>
<dbReference type="AlphaFoldDB" id="A0A1H7RS32"/>
<dbReference type="STRING" id="1038014.SAMN04487910_2851"/>
<keyword evidence="2" id="KW-1185">Reference proteome</keyword>
<dbReference type="PANTHER" id="PTHR36529:SF1">
    <property type="entry name" value="GLYCOSYLTRANSFERASE"/>
    <property type="match status" value="1"/>
</dbReference>
<dbReference type="OrthoDB" id="9798250at2"/>
<dbReference type="Pfam" id="PF09837">
    <property type="entry name" value="DUF2064"/>
    <property type="match status" value="1"/>
</dbReference>
<dbReference type="EMBL" id="FOAB01000005">
    <property type="protein sequence ID" value="SEL63022.1"/>
    <property type="molecule type" value="Genomic_DNA"/>
</dbReference>
<evidence type="ECO:0000313" key="2">
    <source>
        <dbReference type="Proteomes" id="UP000198521"/>
    </source>
</evidence>
<dbReference type="InterPro" id="IPR018641">
    <property type="entry name" value="Trfase_1_rSAM/seldom-assoc"/>
</dbReference>
<dbReference type="Gene3D" id="3.90.550.10">
    <property type="entry name" value="Spore Coat Polysaccharide Biosynthesis Protein SpsA, Chain A"/>
    <property type="match status" value="1"/>
</dbReference>
<dbReference type="InterPro" id="IPR029044">
    <property type="entry name" value="Nucleotide-diphossugar_trans"/>
</dbReference>
<dbReference type="PANTHER" id="PTHR36529">
    <property type="entry name" value="SLL1095 PROTEIN"/>
    <property type="match status" value="1"/>
</dbReference>
<gene>
    <name evidence="1" type="ORF">SAMN04487910_2851</name>
</gene>
<organism evidence="1 2">
    <name type="scientific">Aquimarina amphilecti</name>
    <dbReference type="NCBI Taxonomy" id="1038014"/>
    <lineage>
        <taxon>Bacteria</taxon>
        <taxon>Pseudomonadati</taxon>
        <taxon>Bacteroidota</taxon>
        <taxon>Flavobacteriia</taxon>
        <taxon>Flavobacteriales</taxon>
        <taxon>Flavobacteriaceae</taxon>
        <taxon>Aquimarina</taxon>
    </lineage>
</organism>
<evidence type="ECO:0008006" key="3">
    <source>
        <dbReference type="Google" id="ProtNLM"/>
    </source>
</evidence>
<accession>A0A1H7RS32</accession>